<comment type="caution">
    <text evidence="1">The sequence shown here is derived from an EMBL/GenBank/DDBJ whole genome shotgun (WGS) entry which is preliminary data.</text>
</comment>
<accession>A0A099KI29</accession>
<proteinExistence type="predicted"/>
<dbReference type="RefSeq" id="WP_317628128.1">
    <property type="nucleotide sequence ID" value="NZ_JQED01000040.1"/>
</dbReference>
<dbReference type="Pfam" id="PF07209">
    <property type="entry name" value="DUF1415"/>
    <property type="match status" value="1"/>
</dbReference>
<evidence type="ECO:0000313" key="1">
    <source>
        <dbReference type="EMBL" id="KGJ89602.1"/>
    </source>
</evidence>
<gene>
    <name evidence="1" type="ORF">ND2E_3793</name>
</gene>
<dbReference type="Proteomes" id="UP000029843">
    <property type="component" value="Unassembled WGS sequence"/>
</dbReference>
<reference evidence="1 2" key="1">
    <citation type="submission" date="2014-08" db="EMBL/GenBank/DDBJ databases">
        <title>Genomic and Phenotypic Diversity of Colwellia psychrerythraea strains from Disparate Marine Basins.</title>
        <authorList>
            <person name="Techtmann S.M."/>
            <person name="Stelling S.C."/>
            <person name="Utturkar S.M."/>
            <person name="Alshibli N."/>
            <person name="Harris A."/>
            <person name="Brown S.D."/>
            <person name="Hazen T.C."/>
        </authorList>
    </citation>
    <scope>NUCLEOTIDE SEQUENCE [LARGE SCALE GENOMIC DNA]</scope>
    <source>
        <strain evidence="1 2">ND2E</strain>
    </source>
</reference>
<name>A0A099KI29_COLPS</name>
<dbReference type="PATRIC" id="fig|28229.4.peg.2944"/>
<protein>
    <recommendedName>
        <fullName evidence="3">DUF1415 domain-containing protein</fullName>
    </recommendedName>
</protein>
<evidence type="ECO:0008006" key="3">
    <source>
        <dbReference type="Google" id="ProtNLM"/>
    </source>
</evidence>
<organism evidence="1 2">
    <name type="scientific">Colwellia psychrerythraea</name>
    <name type="common">Vibrio psychroerythus</name>
    <dbReference type="NCBI Taxonomy" id="28229"/>
    <lineage>
        <taxon>Bacteria</taxon>
        <taxon>Pseudomonadati</taxon>
        <taxon>Pseudomonadota</taxon>
        <taxon>Gammaproteobacteria</taxon>
        <taxon>Alteromonadales</taxon>
        <taxon>Colwelliaceae</taxon>
        <taxon>Colwellia</taxon>
    </lineage>
</organism>
<dbReference type="InterPro" id="IPR009858">
    <property type="entry name" value="DUF1415"/>
</dbReference>
<dbReference type="EMBL" id="JQED01000040">
    <property type="protein sequence ID" value="KGJ89602.1"/>
    <property type="molecule type" value="Genomic_DNA"/>
</dbReference>
<evidence type="ECO:0000313" key="2">
    <source>
        <dbReference type="Proteomes" id="UP000029843"/>
    </source>
</evidence>
<dbReference type="AlphaFoldDB" id="A0A099KI29"/>
<sequence>MNTIKVVLEYKVMNKETEQLQNQQSSVEVEATKQWLDEIIIGLNFCPFAKKEFVNNTIRYQRSETEQIKPALHTLIEQCHYLQEHDEIETTLVIFAEGFRNFDRYLDLVDYANDLLIESGFEGVFQLASMHPEYCFSGEDFDDATNFTNRSPYPMLHIIREESMAKVLAIYKEPEKIPEQNMALAKQKGSNYFQNVLKRIHQAHPQK</sequence>